<evidence type="ECO:0000256" key="5">
    <source>
        <dbReference type="ARBA" id="ARBA00022989"/>
    </source>
</evidence>
<comment type="caution">
    <text evidence="9">The sequence shown here is derived from an EMBL/GenBank/DDBJ whole genome shotgun (WGS) entry which is preliminary data.</text>
</comment>
<evidence type="ECO:0000256" key="2">
    <source>
        <dbReference type="ARBA" id="ARBA00006448"/>
    </source>
</evidence>
<dbReference type="RefSeq" id="WP_263543154.1">
    <property type="nucleotide sequence ID" value="NZ_JAOVZO020000003.1"/>
</dbReference>
<evidence type="ECO:0000256" key="6">
    <source>
        <dbReference type="ARBA" id="ARBA00023136"/>
    </source>
</evidence>
<evidence type="ECO:0000256" key="4">
    <source>
        <dbReference type="ARBA" id="ARBA00022692"/>
    </source>
</evidence>
<dbReference type="InterPro" id="IPR007353">
    <property type="entry name" value="DUF421"/>
</dbReference>
<organism evidence="9 10">
    <name type="scientific">Tahibacter soli</name>
    <dbReference type="NCBI Taxonomy" id="2983605"/>
    <lineage>
        <taxon>Bacteria</taxon>
        <taxon>Pseudomonadati</taxon>
        <taxon>Pseudomonadota</taxon>
        <taxon>Gammaproteobacteria</taxon>
        <taxon>Lysobacterales</taxon>
        <taxon>Rhodanobacteraceae</taxon>
        <taxon>Tahibacter</taxon>
    </lineage>
</organism>
<comment type="similarity">
    <text evidence="2">Belongs to the UPF0702 family.</text>
</comment>
<dbReference type="Pfam" id="PF04239">
    <property type="entry name" value="DUF421"/>
    <property type="match status" value="1"/>
</dbReference>
<feature type="transmembrane region" description="Helical" evidence="7">
    <location>
        <begin position="12"/>
        <end position="30"/>
    </location>
</feature>
<proteinExistence type="inferred from homology"/>
<evidence type="ECO:0000313" key="10">
    <source>
        <dbReference type="Proteomes" id="UP001139971"/>
    </source>
</evidence>
<name>A0A9X3YIT7_9GAMM</name>
<dbReference type="InterPro" id="IPR023090">
    <property type="entry name" value="UPF0702_alpha/beta_dom_sf"/>
</dbReference>
<dbReference type="Gene3D" id="3.30.240.20">
    <property type="entry name" value="bsu07140 like domains"/>
    <property type="match status" value="1"/>
</dbReference>
<feature type="transmembrane region" description="Helical" evidence="7">
    <location>
        <begin position="37"/>
        <end position="57"/>
    </location>
</feature>
<accession>A0A9X3YIT7</accession>
<feature type="transmembrane region" description="Helical" evidence="7">
    <location>
        <begin position="63"/>
        <end position="86"/>
    </location>
</feature>
<evidence type="ECO:0000313" key="9">
    <source>
        <dbReference type="EMBL" id="MDC8011885.1"/>
    </source>
</evidence>
<dbReference type="AlphaFoldDB" id="A0A9X3YIT7"/>
<keyword evidence="4 7" id="KW-0812">Transmembrane</keyword>
<reference evidence="9" key="1">
    <citation type="submission" date="2023-02" db="EMBL/GenBank/DDBJ databases">
        <title>Tahibacter soli sp. nov. isolated from soil.</title>
        <authorList>
            <person name="Baek J.H."/>
            <person name="Lee J.K."/>
            <person name="Choi D.G."/>
            <person name="Jeon C.O."/>
        </authorList>
    </citation>
    <scope>NUCLEOTIDE SEQUENCE</scope>
    <source>
        <strain evidence="9">BL</strain>
    </source>
</reference>
<evidence type="ECO:0000259" key="8">
    <source>
        <dbReference type="Pfam" id="PF04239"/>
    </source>
</evidence>
<protein>
    <submittedName>
        <fullName evidence="9">DUF421 domain-containing protein</fullName>
    </submittedName>
</protein>
<keyword evidence="5 7" id="KW-1133">Transmembrane helix</keyword>
<dbReference type="GO" id="GO:0005886">
    <property type="term" value="C:plasma membrane"/>
    <property type="evidence" value="ECO:0007669"/>
    <property type="project" value="UniProtKB-SubCell"/>
</dbReference>
<gene>
    <name evidence="9" type="ORF">OD750_004920</name>
</gene>
<dbReference type="EMBL" id="JAOVZO020000003">
    <property type="protein sequence ID" value="MDC8011885.1"/>
    <property type="molecule type" value="Genomic_DNA"/>
</dbReference>
<feature type="domain" description="YetF C-terminal" evidence="8">
    <location>
        <begin position="88"/>
        <end position="155"/>
    </location>
</feature>
<dbReference type="Proteomes" id="UP001139971">
    <property type="component" value="Unassembled WGS sequence"/>
</dbReference>
<evidence type="ECO:0000256" key="1">
    <source>
        <dbReference type="ARBA" id="ARBA00004651"/>
    </source>
</evidence>
<keyword evidence="3" id="KW-1003">Cell membrane</keyword>
<sequence>MWTLSVPWWELVIRGSVVFLALFAMIRLIGRRQVGQLTPFDLLLLLIISNAVQNAMLGPDNSLLGGLIVAAVLVGWNYLFGALSLYSPRIERVIEGSPELLVLHGRVLHEALAKNQISDAELHAALRRAGCFGVDEIELAVLETNGAISVKKRDAAPAPR</sequence>
<evidence type="ECO:0000256" key="7">
    <source>
        <dbReference type="SAM" id="Phobius"/>
    </source>
</evidence>
<keyword evidence="6 7" id="KW-0472">Membrane</keyword>
<dbReference type="PANTHER" id="PTHR34582:SF6">
    <property type="entry name" value="UPF0702 TRANSMEMBRANE PROTEIN YCAP"/>
    <property type="match status" value="1"/>
</dbReference>
<evidence type="ECO:0000256" key="3">
    <source>
        <dbReference type="ARBA" id="ARBA00022475"/>
    </source>
</evidence>
<keyword evidence="10" id="KW-1185">Reference proteome</keyword>
<comment type="subcellular location">
    <subcellularLocation>
        <location evidence="1">Cell membrane</location>
        <topology evidence="1">Multi-pass membrane protein</topology>
    </subcellularLocation>
</comment>
<dbReference type="PANTHER" id="PTHR34582">
    <property type="entry name" value="UPF0702 TRANSMEMBRANE PROTEIN YCAP"/>
    <property type="match status" value="1"/>
</dbReference>